<keyword evidence="7" id="KW-1185">Reference proteome</keyword>
<organism evidence="6 7">
    <name type="scientific">Venustampulla echinocandica</name>
    <dbReference type="NCBI Taxonomy" id="2656787"/>
    <lineage>
        <taxon>Eukaryota</taxon>
        <taxon>Fungi</taxon>
        <taxon>Dikarya</taxon>
        <taxon>Ascomycota</taxon>
        <taxon>Pezizomycotina</taxon>
        <taxon>Leotiomycetes</taxon>
        <taxon>Helotiales</taxon>
        <taxon>Pleuroascaceae</taxon>
        <taxon>Venustampulla</taxon>
    </lineage>
</organism>
<dbReference type="Proteomes" id="UP000254866">
    <property type="component" value="Unassembled WGS sequence"/>
</dbReference>
<dbReference type="GO" id="GO:0046872">
    <property type="term" value="F:metal ion binding"/>
    <property type="evidence" value="ECO:0007669"/>
    <property type="project" value="UniProtKB-KW"/>
</dbReference>
<dbReference type="EMBL" id="NPIC01000002">
    <property type="protein sequence ID" value="RDL39032.1"/>
    <property type="molecule type" value="Genomic_DNA"/>
</dbReference>
<gene>
    <name evidence="6" type="ORF">BP5553_03372</name>
</gene>
<dbReference type="OrthoDB" id="6329284at2759"/>
<evidence type="ECO:0000256" key="1">
    <source>
        <dbReference type="ARBA" id="ARBA00005495"/>
    </source>
</evidence>
<dbReference type="PANTHER" id="PTHR33337">
    <property type="entry name" value="GFA DOMAIN-CONTAINING PROTEIN"/>
    <property type="match status" value="1"/>
</dbReference>
<evidence type="ECO:0000256" key="3">
    <source>
        <dbReference type="ARBA" id="ARBA00022833"/>
    </source>
</evidence>
<evidence type="ECO:0000313" key="7">
    <source>
        <dbReference type="Proteomes" id="UP000254866"/>
    </source>
</evidence>
<evidence type="ECO:0000259" key="5">
    <source>
        <dbReference type="PROSITE" id="PS51891"/>
    </source>
</evidence>
<feature type="domain" description="CENP-V/GFA" evidence="5">
    <location>
        <begin position="7"/>
        <end position="140"/>
    </location>
</feature>
<keyword evidence="3" id="KW-0862">Zinc</keyword>
<evidence type="ECO:0000313" key="6">
    <source>
        <dbReference type="EMBL" id="RDL39032.1"/>
    </source>
</evidence>
<accession>A0A370TU25</accession>
<dbReference type="Pfam" id="PF04828">
    <property type="entry name" value="GFA"/>
    <property type="match status" value="1"/>
</dbReference>
<comment type="similarity">
    <text evidence="1">Belongs to the Gfa family.</text>
</comment>
<dbReference type="PANTHER" id="PTHR33337:SF40">
    <property type="entry name" value="CENP-V_GFA DOMAIN-CONTAINING PROTEIN-RELATED"/>
    <property type="match status" value="1"/>
</dbReference>
<protein>
    <recommendedName>
        <fullName evidence="5">CENP-V/GFA domain-containing protein</fullName>
    </recommendedName>
</protein>
<evidence type="ECO:0000256" key="2">
    <source>
        <dbReference type="ARBA" id="ARBA00022723"/>
    </source>
</evidence>
<dbReference type="AlphaFoldDB" id="A0A370TU25"/>
<keyword evidence="2" id="KW-0479">Metal-binding</keyword>
<name>A0A370TU25_9HELO</name>
<evidence type="ECO:0000256" key="4">
    <source>
        <dbReference type="ARBA" id="ARBA00023239"/>
    </source>
</evidence>
<dbReference type="GO" id="GO:0016846">
    <property type="term" value="F:carbon-sulfur lyase activity"/>
    <property type="evidence" value="ECO:0007669"/>
    <property type="project" value="InterPro"/>
</dbReference>
<dbReference type="PROSITE" id="PS51891">
    <property type="entry name" value="CENP_V_GFA"/>
    <property type="match status" value="1"/>
</dbReference>
<dbReference type="SUPFAM" id="SSF51316">
    <property type="entry name" value="Mss4-like"/>
    <property type="match status" value="1"/>
</dbReference>
<keyword evidence="4" id="KW-0456">Lyase</keyword>
<sequence>MSPQPVLTGGCQCGRVTYTSTTLPTHFTNCCCKTCSRLSGGPFFTFADIPVSAINWTSGEEYLMKKSYSEIAERTHCVECGTPISMVYKCEPETIGITAASINMGTIKGTLPHVKSYIFVGEEAPAGWYTLPDDGVPRYSKFNPGFQERIGASKS</sequence>
<dbReference type="GeneID" id="43596221"/>
<dbReference type="Gene3D" id="3.90.1590.10">
    <property type="entry name" value="glutathione-dependent formaldehyde- activating enzyme (gfa)"/>
    <property type="match status" value="1"/>
</dbReference>
<dbReference type="STRING" id="2656787.A0A370TU25"/>
<dbReference type="InterPro" id="IPR011057">
    <property type="entry name" value="Mss4-like_sf"/>
</dbReference>
<dbReference type="InterPro" id="IPR006913">
    <property type="entry name" value="CENP-V/GFA"/>
</dbReference>
<reference evidence="6 7" key="1">
    <citation type="journal article" date="2018" name="IMA Fungus">
        <title>IMA Genome-F 9: Draft genome sequence of Annulohypoxylon stygium, Aspergillus mulundensis, Berkeleyomyces basicola (syn. Thielaviopsis basicola), Ceratocystis smalleyi, two Cercospora beticola strains, Coleophoma cylindrospora, Fusarium fracticaudum, Phialophora cf. hyalina, and Morchella septimelata.</title>
        <authorList>
            <person name="Wingfield B.D."/>
            <person name="Bills G.F."/>
            <person name="Dong Y."/>
            <person name="Huang W."/>
            <person name="Nel W.J."/>
            <person name="Swalarsk-Parry B.S."/>
            <person name="Vaghefi N."/>
            <person name="Wilken P.M."/>
            <person name="An Z."/>
            <person name="de Beer Z.W."/>
            <person name="De Vos L."/>
            <person name="Chen L."/>
            <person name="Duong T.A."/>
            <person name="Gao Y."/>
            <person name="Hammerbacher A."/>
            <person name="Kikkert J.R."/>
            <person name="Li Y."/>
            <person name="Li H."/>
            <person name="Li K."/>
            <person name="Li Q."/>
            <person name="Liu X."/>
            <person name="Ma X."/>
            <person name="Naidoo K."/>
            <person name="Pethybridge S.J."/>
            <person name="Sun J."/>
            <person name="Steenkamp E.T."/>
            <person name="van der Nest M.A."/>
            <person name="van Wyk S."/>
            <person name="Wingfield M.J."/>
            <person name="Xiong C."/>
            <person name="Yue Q."/>
            <person name="Zhang X."/>
        </authorList>
    </citation>
    <scope>NUCLEOTIDE SEQUENCE [LARGE SCALE GENOMIC DNA]</scope>
    <source>
        <strain evidence="6 7">BP 5553</strain>
    </source>
</reference>
<proteinExistence type="inferred from homology"/>
<comment type="caution">
    <text evidence="6">The sequence shown here is derived from an EMBL/GenBank/DDBJ whole genome shotgun (WGS) entry which is preliminary data.</text>
</comment>
<dbReference type="RefSeq" id="XP_031871688.1">
    <property type="nucleotide sequence ID" value="XM_032011995.1"/>
</dbReference>